<evidence type="ECO:0000313" key="3">
    <source>
        <dbReference type="Proteomes" id="UP000261660"/>
    </source>
</evidence>
<keyword evidence="3" id="KW-1185">Reference proteome</keyword>
<feature type="region of interest" description="Disordered" evidence="1">
    <location>
        <begin position="428"/>
        <end position="510"/>
    </location>
</feature>
<evidence type="ECO:0000313" key="2">
    <source>
        <dbReference type="Ensembl" id="ENSLBEP00000002843.1"/>
    </source>
</evidence>
<name>A0A3Q3E739_9LABR</name>
<feature type="region of interest" description="Disordered" evidence="1">
    <location>
        <begin position="282"/>
        <end position="301"/>
    </location>
</feature>
<dbReference type="Ensembl" id="ENSLBET00000003005.1">
    <property type="protein sequence ID" value="ENSLBEP00000002843.1"/>
    <property type="gene ID" value="ENSLBEG00000002238.1"/>
</dbReference>
<dbReference type="PANTHER" id="PTHR18839">
    <property type="entry name" value="MITOTIC INTERACTOR AND SUBSTRATE OF PLK1 MISP FAMILY MEMBER"/>
    <property type="match status" value="1"/>
</dbReference>
<organism evidence="2 3">
    <name type="scientific">Labrus bergylta</name>
    <name type="common">ballan wrasse</name>
    <dbReference type="NCBI Taxonomy" id="56723"/>
    <lineage>
        <taxon>Eukaryota</taxon>
        <taxon>Metazoa</taxon>
        <taxon>Chordata</taxon>
        <taxon>Craniata</taxon>
        <taxon>Vertebrata</taxon>
        <taxon>Euteleostomi</taxon>
        <taxon>Actinopterygii</taxon>
        <taxon>Neopterygii</taxon>
        <taxon>Teleostei</taxon>
        <taxon>Neoteleostei</taxon>
        <taxon>Acanthomorphata</taxon>
        <taxon>Eupercaria</taxon>
        <taxon>Labriformes</taxon>
        <taxon>Labridae</taxon>
        <taxon>Labrus</taxon>
    </lineage>
</organism>
<dbReference type="InParanoid" id="A0A3Q3E739"/>
<feature type="compositionally biased region" description="Basic and acidic residues" evidence="1">
    <location>
        <begin position="348"/>
        <end position="366"/>
    </location>
</feature>
<dbReference type="AlphaFoldDB" id="A0A3Q3E739"/>
<feature type="compositionally biased region" description="Polar residues" evidence="1">
    <location>
        <begin position="430"/>
        <end position="450"/>
    </location>
</feature>
<feature type="region of interest" description="Disordered" evidence="1">
    <location>
        <begin position="1"/>
        <end position="103"/>
    </location>
</feature>
<feature type="compositionally biased region" description="Basic residues" evidence="1">
    <location>
        <begin position="71"/>
        <end position="87"/>
    </location>
</feature>
<protein>
    <submittedName>
        <fullName evidence="2">MISP family member 3</fullName>
    </submittedName>
</protein>
<proteinExistence type="predicted"/>
<feature type="region of interest" description="Disordered" evidence="1">
    <location>
        <begin position="343"/>
        <end position="370"/>
    </location>
</feature>
<sequence>MELPNKGGAASSQGSGCVVAVREGQSKAGERTDGENTQTGGQEGTIDGGLDRNKAVGKQQSEGLRFSRAVQTRKPKPKKYRFVPSKRIRMESDSCDDSQSDSGVSADFSPCSTLEGNTTVSLGATAPAIKETPIEREIRRAVEREYSLRRSRGLLKKPTLPEYVEIPLKKTVVFQPQITHPEKCQGKDRQFAGKMMQHEIHGEVQREQDLVKLGKVPGFYHKGTVRQLKERKKLFEAFQAPTVSTLPTPTRTRAQSWPFSTPSDISHLVNQDTSTIRGAYVEKSPNSAKGGGSTSLAPRGPGFSEGTGCQIIIIESNLSAGAQNLYHVKPKAEATTAVDFARPNIPSHRTEGHGEIKASEQKKEEQQEVDLTPKENPFFKLRSSTNLIMVERDIQEAQEREKELLQQRICLYGGAGGERGANLERRNTKVTRSSSLNRLPVTDSSGSLSRPVTGPPGVRQSVGKLGVWPPAQAEEGKISRPEVLNSPRKKTPLVQRWEAGLINGHSQGDD</sequence>
<dbReference type="PANTHER" id="PTHR18839:SF0">
    <property type="entry name" value="MITOTIC INTERACTOR AND SUBSTRATE OF PLK1 ISOFORM X1-RELATED"/>
    <property type="match status" value="1"/>
</dbReference>
<reference evidence="2" key="1">
    <citation type="submission" date="2025-08" db="UniProtKB">
        <authorList>
            <consortium name="Ensembl"/>
        </authorList>
    </citation>
    <scope>IDENTIFICATION</scope>
</reference>
<evidence type="ECO:0000256" key="1">
    <source>
        <dbReference type="SAM" id="MobiDB-lite"/>
    </source>
</evidence>
<accession>A0A3Q3E739</accession>
<feature type="compositionally biased region" description="Basic and acidic residues" evidence="1">
    <location>
        <begin position="24"/>
        <end position="34"/>
    </location>
</feature>
<feature type="region of interest" description="Disordered" evidence="1">
    <location>
        <begin position="246"/>
        <end position="266"/>
    </location>
</feature>
<dbReference type="GeneTree" id="ENSGT00940000170963"/>
<reference evidence="2" key="2">
    <citation type="submission" date="2025-09" db="UniProtKB">
        <authorList>
            <consortium name="Ensembl"/>
        </authorList>
    </citation>
    <scope>IDENTIFICATION</scope>
</reference>
<dbReference type="InterPro" id="IPR042779">
    <property type="entry name" value="MISP/MISP3-like"/>
</dbReference>
<dbReference type="Proteomes" id="UP000261660">
    <property type="component" value="Unplaced"/>
</dbReference>